<keyword evidence="3" id="KW-1185">Reference proteome</keyword>
<dbReference type="Gene3D" id="3.40.50.880">
    <property type="match status" value="1"/>
</dbReference>
<dbReference type="Pfam" id="PF02585">
    <property type="entry name" value="PIG-L"/>
    <property type="match status" value="1"/>
</dbReference>
<dbReference type="PANTHER" id="PTHR12993:SF11">
    <property type="entry name" value="N-ACETYLGLUCOSAMINYL-PHOSPHATIDYLINOSITOL DE-N-ACETYLASE"/>
    <property type="match status" value="1"/>
</dbReference>
<dbReference type="GO" id="GO:0016811">
    <property type="term" value="F:hydrolase activity, acting on carbon-nitrogen (but not peptide) bonds, in linear amides"/>
    <property type="evidence" value="ECO:0007669"/>
    <property type="project" value="TreeGrafter"/>
</dbReference>
<dbReference type="SUPFAM" id="SSF102588">
    <property type="entry name" value="LmbE-like"/>
    <property type="match status" value="1"/>
</dbReference>
<gene>
    <name evidence="2" type="ORF">F1003_11690</name>
</gene>
<dbReference type="AlphaFoldDB" id="A0A7K1GEY3"/>
<name>A0A7K1GEY3_9FLAO</name>
<dbReference type="RefSeq" id="WP_155089611.1">
    <property type="nucleotide sequence ID" value="NZ_WJYA01000006.1"/>
</dbReference>
<dbReference type="Gene3D" id="3.40.50.10320">
    <property type="entry name" value="LmbE-like"/>
    <property type="match status" value="1"/>
</dbReference>
<protein>
    <submittedName>
        <fullName evidence="2">LmbE family protein</fullName>
    </submittedName>
</protein>
<feature type="signal peptide" evidence="1">
    <location>
        <begin position="1"/>
        <end position="20"/>
    </location>
</feature>
<dbReference type="PANTHER" id="PTHR12993">
    <property type="entry name" value="N-ACETYLGLUCOSAMINYL-PHOSPHATIDYLINOSITOL DE-N-ACETYLASE-RELATED"/>
    <property type="match status" value="1"/>
</dbReference>
<comment type="caution">
    <text evidence="2">The sequence shown here is derived from an EMBL/GenBank/DDBJ whole genome shotgun (WGS) entry which is preliminary data.</text>
</comment>
<reference evidence="2 3" key="1">
    <citation type="submission" date="2019-11" db="EMBL/GenBank/DDBJ databases">
        <title>Winogradskyella ouciana sp. nov., isolated from the hadal seawater of the Mariana Trench.</title>
        <authorList>
            <person name="Liu R."/>
        </authorList>
    </citation>
    <scope>NUCLEOTIDE SEQUENCE [LARGE SCALE GENOMIC DNA]</scope>
    <source>
        <strain evidence="2 3">ZXX205</strain>
    </source>
</reference>
<evidence type="ECO:0000313" key="2">
    <source>
        <dbReference type="EMBL" id="MTE27595.1"/>
    </source>
</evidence>
<dbReference type="SUPFAM" id="SSF52317">
    <property type="entry name" value="Class I glutamine amidotransferase-like"/>
    <property type="match status" value="1"/>
</dbReference>
<dbReference type="InterPro" id="IPR029062">
    <property type="entry name" value="Class_I_gatase-like"/>
</dbReference>
<accession>A0A7K1GEY3</accession>
<proteinExistence type="predicted"/>
<organism evidence="2 3">
    <name type="scientific">Winogradskyella ouciana</name>
    <dbReference type="NCBI Taxonomy" id="2608631"/>
    <lineage>
        <taxon>Bacteria</taxon>
        <taxon>Pseudomonadati</taxon>
        <taxon>Bacteroidota</taxon>
        <taxon>Flavobacteriia</taxon>
        <taxon>Flavobacteriales</taxon>
        <taxon>Flavobacteriaceae</taxon>
        <taxon>Winogradskyella</taxon>
    </lineage>
</organism>
<dbReference type="EMBL" id="WJYA01000006">
    <property type="protein sequence ID" value="MTE27595.1"/>
    <property type="molecule type" value="Genomic_DNA"/>
</dbReference>
<dbReference type="InterPro" id="IPR003737">
    <property type="entry name" value="GlcNAc_PI_deacetylase-related"/>
</dbReference>
<feature type="chain" id="PRO_5029643571" evidence="1">
    <location>
        <begin position="21"/>
        <end position="839"/>
    </location>
</feature>
<sequence length="839" mass="94910">MRQIKLCLIFLLGTVISLPAQQPKKLNSSEIYEAVQKLNVLGSVLYIAAHPDDENTRLISYMSNEVKARTAYLSLTRGDGGQNLIGPEIRELLGVIRTQELLAARRVDGGEQRFTRANDFGYSKHPDETLEIWNKDKVLSDVVWAIREFKPDIIINRFDHRRAGRTHGHHTSSAMLSLEAFDLANDASKYPSQLNLTETWQPKRLFYNTSWWRYGSREEFDKIDKSKMLSFDIGVYYPTKGMSNNEVASLASSQHLCQGFGRLMTRGTQDEYIEFLKGEPLDDSNDVFAGIDTSWNRVEGGQAIGNILNKVESNFNFVNPAAHLPQLLEAYKLLQNVKNEHWKTIKTKELKTIIEACAGLYLEVSANTPHASPDATVGLNIEALNRSAAKIELVSYNLSTLENGISKNMAMPENQRLNFDEGITIPKDIHYTTPYWLNKKSTLGMYHVENPEWIGLPETPRAVFVDFNLNILGTPITITKPVVYRYSKPDKGELYRPFEIVPPVSASIADKVFIFENDQQKEIEVTVKASRDAVEGYVQMAYPNDWSVYPQKQKIEIANKGDIQKLVFTVIPPKNQSEGLITPMVNFNGEFYTDELVEIDYAHIPYQTVLMPSVSKVVRLDIEKRGNNIGYIEGAGDVVPESLRQIGYNVTIIKPEQISADNLVNFDAIVVGIRAYNILDEMKFKQKFLLDYVKEGGNMVVQYNTSRGIKTDNIAPYELQLSRDRVTDENAEVRILDPNHPILNFPNKITTQDFEGWVQERGLYFPGEWSEEFTPLLAMNDKGESSKEGSLLVAKYGKGNYIYTGLSFFREFPAGVSGAYRLFANLLSAGKEDATKLKN</sequence>
<dbReference type="InterPro" id="IPR024078">
    <property type="entry name" value="LmbE-like_dom_sf"/>
</dbReference>
<dbReference type="Proteomes" id="UP000447545">
    <property type="component" value="Unassembled WGS sequence"/>
</dbReference>
<keyword evidence="1" id="KW-0732">Signal</keyword>
<evidence type="ECO:0000313" key="3">
    <source>
        <dbReference type="Proteomes" id="UP000447545"/>
    </source>
</evidence>
<evidence type="ECO:0000256" key="1">
    <source>
        <dbReference type="SAM" id="SignalP"/>
    </source>
</evidence>